<evidence type="ECO:0000313" key="7">
    <source>
        <dbReference type="EMBL" id="MBW0568184.1"/>
    </source>
</evidence>
<protein>
    <recommendedName>
        <fullName evidence="6">Importin N-terminal domain-containing protein</fullName>
    </recommendedName>
</protein>
<dbReference type="PANTHER" id="PTHR10527">
    <property type="entry name" value="IMPORTIN BETA"/>
    <property type="match status" value="1"/>
</dbReference>
<dbReference type="GO" id="GO:0006606">
    <property type="term" value="P:protein import into nucleus"/>
    <property type="evidence" value="ECO:0007669"/>
    <property type="project" value="InterPro"/>
</dbReference>
<keyword evidence="3" id="KW-0963">Cytoplasm</keyword>
<evidence type="ECO:0000256" key="2">
    <source>
        <dbReference type="ARBA" id="ARBA00022448"/>
    </source>
</evidence>
<dbReference type="EMBL" id="AVOT02082146">
    <property type="protein sequence ID" value="MBW0568184.1"/>
    <property type="molecule type" value="Genomic_DNA"/>
</dbReference>
<name>A0A9Q3JTY9_9BASI</name>
<dbReference type="Pfam" id="PF03810">
    <property type="entry name" value="IBN_N"/>
    <property type="match status" value="1"/>
</dbReference>
<feature type="domain" description="Importin N-terminal" evidence="6">
    <location>
        <begin position="21"/>
        <end position="101"/>
    </location>
</feature>
<dbReference type="GO" id="GO:0005737">
    <property type="term" value="C:cytoplasm"/>
    <property type="evidence" value="ECO:0007669"/>
    <property type="project" value="UniProtKB-SubCell"/>
</dbReference>
<accession>A0A9Q3JTY9</accession>
<keyword evidence="2" id="KW-0813">Transport</keyword>
<reference evidence="7" key="1">
    <citation type="submission" date="2021-03" db="EMBL/GenBank/DDBJ databases">
        <title>Draft genome sequence of rust myrtle Austropuccinia psidii MF-1, a brazilian biotype.</title>
        <authorList>
            <person name="Quecine M.C."/>
            <person name="Pachon D.M.R."/>
            <person name="Bonatelli M.L."/>
            <person name="Correr F.H."/>
            <person name="Franceschini L.M."/>
            <person name="Leite T.F."/>
            <person name="Margarido G.R.A."/>
            <person name="Almeida C.A."/>
            <person name="Ferrarezi J.A."/>
            <person name="Labate C.A."/>
        </authorList>
    </citation>
    <scope>NUCLEOTIDE SEQUENCE</scope>
    <source>
        <strain evidence="7">MF-1</strain>
    </source>
</reference>
<organism evidence="7 8">
    <name type="scientific">Austropuccinia psidii MF-1</name>
    <dbReference type="NCBI Taxonomy" id="1389203"/>
    <lineage>
        <taxon>Eukaryota</taxon>
        <taxon>Fungi</taxon>
        <taxon>Dikarya</taxon>
        <taxon>Basidiomycota</taxon>
        <taxon>Pucciniomycotina</taxon>
        <taxon>Pucciniomycetes</taxon>
        <taxon>Pucciniales</taxon>
        <taxon>Sphaerophragmiaceae</taxon>
        <taxon>Austropuccinia</taxon>
    </lineage>
</organism>
<keyword evidence="5" id="KW-0653">Protein transport</keyword>
<proteinExistence type="predicted"/>
<evidence type="ECO:0000256" key="5">
    <source>
        <dbReference type="ARBA" id="ARBA00022927"/>
    </source>
</evidence>
<dbReference type="PROSITE" id="PS50166">
    <property type="entry name" value="IMPORTIN_B_NT"/>
    <property type="match status" value="1"/>
</dbReference>
<dbReference type="OrthoDB" id="2677826at2759"/>
<evidence type="ECO:0000256" key="1">
    <source>
        <dbReference type="ARBA" id="ARBA00004496"/>
    </source>
</evidence>
<dbReference type="Proteomes" id="UP000765509">
    <property type="component" value="Unassembled WGS sequence"/>
</dbReference>
<dbReference type="InterPro" id="IPR016024">
    <property type="entry name" value="ARM-type_fold"/>
</dbReference>
<gene>
    <name evidence="7" type="ORF">O181_107899</name>
</gene>
<evidence type="ECO:0000259" key="6">
    <source>
        <dbReference type="PROSITE" id="PS50166"/>
    </source>
</evidence>
<evidence type="ECO:0000313" key="8">
    <source>
        <dbReference type="Proteomes" id="UP000765509"/>
    </source>
</evidence>
<keyword evidence="4" id="KW-0677">Repeat</keyword>
<evidence type="ECO:0000256" key="4">
    <source>
        <dbReference type="ARBA" id="ARBA00022737"/>
    </source>
</evidence>
<dbReference type="InterPro" id="IPR011989">
    <property type="entry name" value="ARM-like"/>
</dbReference>
<comment type="subcellular location">
    <subcellularLocation>
        <location evidence="1">Cytoplasm</location>
    </subcellularLocation>
</comment>
<evidence type="ECO:0000256" key="3">
    <source>
        <dbReference type="ARBA" id="ARBA00022490"/>
    </source>
</evidence>
<comment type="caution">
    <text evidence="7">The sequence shown here is derived from an EMBL/GenBank/DDBJ whole genome shotgun (WGS) entry which is preliminary data.</text>
</comment>
<sequence length="215" mass="23878">MDTATLLANTLSPDPTLLSNATNQLETSSIQHFGPELDSLLSVLISTNQPSHIRNAAGLAIKNALTSHEVIMNEELIQRWKSVPNQIRIKVKDGLILMLGDDQHPAIGYLCESTLPEVLAAQSNEILNPVVSGTRKEEPSPEVQLASVNALLNSLEFVCDNFKHEGERNYIMQVFCKDTQSPTPDIQVAAFGCLVRIMQLYYVVFTYIEFQTSNY</sequence>
<dbReference type="SUPFAM" id="SSF48371">
    <property type="entry name" value="ARM repeat"/>
    <property type="match status" value="1"/>
</dbReference>
<dbReference type="InterPro" id="IPR001494">
    <property type="entry name" value="Importin-beta_N"/>
</dbReference>
<dbReference type="InterPro" id="IPR040122">
    <property type="entry name" value="Importin_beta"/>
</dbReference>
<keyword evidence="8" id="KW-1185">Reference proteome</keyword>
<dbReference type="Gene3D" id="1.25.10.10">
    <property type="entry name" value="Leucine-rich Repeat Variant"/>
    <property type="match status" value="2"/>
</dbReference>
<dbReference type="AlphaFoldDB" id="A0A9Q3JTY9"/>
<dbReference type="GO" id="GO:0031267">
    <property type="term" value="F:small GTPase binding"/>
    <property type="evidence" value="ECO:0007669"/>
    <property type="project" value="InterPro"/>
</dbReference>